<keyword evidence="3" id="KW-1185">Reference proteome</keyword>
<evidence type="ECO:0000313" key="2">
    <source>
        <dbReference type="EMBL" id="MED6171763.1"/>
    </source>
</evidence>
<organism evidence="2 3">
    <name type="scientific">Stylosanthes scabra</name>
    <dbReference type="NCBI Taxonomy" id="79078"/>
    <lineage>
        <taxon>Eukaryota</taxon>
        <taxon>Viridiplantae</taxon>
        <taxon>Streptophyta</taxon>
        <taxon>Embryophyta</taxon>
        <taxon>Tracheophyta</taxon>
        <taxon>Spermatophyta</taxon>
        <taxon>Magnoliopsida</taxon>
        <taxon>eudicotyledons</taxon>
        <taxon>Gunneridae</taxon>
        <taxon>Pentapetalae</taxon>
        <taxon>rosids</taxon>
        <taxon>fabids</taxon>
        <taxon>Fabales</taxon>
        <taxon>Fabaceae</taxon>
        <taxon>Papilionoideae</taxon>
        <taxon>50 kb inversion clade</taxon>
        <taxon>dalbergioids sensu lato</taxon>
        <taxon>Dalbergieae</taxon>
        <taxon>Pterocarpus clade</taxon>
        <taxon>Stylosanthes</taxon>
    </lineage>
</organism>
<proteinExistence type="predicted"/>
<gene>
    <name evidence="2" type="ORF">PIB30_043821</name>
</gene>
<accession>A0ABU6VGP6</accession>
<reference evidence="2 3" key="1">
    <citation type="journal article" date="2023" name="Plants (Basel)">
        <title>Bridging the Gap: Combining Genomics and Transcriptomics Approaches to Understand Stylosanthes scabra, an Orphan Legume from the Brazilian Caatinga.</title>
        <authorList>
            <person name="Ferreira-Neto J.R.C."/>
            <person name="da Silva M.D."/>
            <person name="Binneck E."/>
            <person name="de Melo N.F."/>
            <person name="da Silva R.H."/>
            <person name="de Melo A.L.T.M."/>
            <person name="Pandolfi V."/>
            <person name="Bustamante F.O."/>
            <person name="Brasileiro-Vidal A.C."/>
            <person name="Benko-Iseppon A.M."/>
        </authorList>
    </citation>
    <scope>NUCLEOTIDE SEQUENCE [LARGE SCALE GENOMIC DNA]</scope>
    <source>
        <tissue evidence="2">Leaves</tissue>
    </source>
</reference>
<sequence>MFEGEQPNPMQAILRASITEQQYHKYDSSQHATNIMGNAHKADITRYAPPPNWVKYNVDAAYNNHCRAATVAIVARDSNGTPIAGTMKEIPIASALIAEAQQLEKRYMGMYINYAASSCHLGAKTSKSIAREIAKEKLAIQWQNWRYVNIPEKALLVKAQGIGASRWRANKSKPSESSWGIGVTSTEQGRQPNR</sequence>
<evidence type="ECO:0000256" key="1">
    <source>
        <dbReference type="SAM" id="MobiDB-lite"/>
    </source>
</evidence>
<protein>
    <recommendedName>
        <fullName evidence="4">RNase H type-1 domain-containing protein</fullName>
    </recommendedName>
</protein>
<evidence type="ECO:0000313" key="3">
    <source>
        <dbReference type="Proteomes" id="UP001341840"/>
    </source>
</evidence>
<name>A0ABU6VGP6_9FABA</name>
<evidence type="ECO:0008006" key="4">
    <source>
        <dbReference type="Google" id="ProtNLM"/>
    </source>
</evidence>
<dbReference type="Proteomes" id="UP001341840">
    <property type="component" value="Unassembled WGS sequence"/>
</dbReference>
<comment type="caution">
    <text evidence="2">The sequence shown here is derived from an EMBL/GenBank/DDBJ whole genome shotgun (WGS) entry which is preliminary data.</text>
</comment>
<feature type="region of interest" description="Disordered" evidence="1">
    <location>
        <begin position="167"/>
        <end position="194"/>
    </location>
</feature>
<dbReference type="EMBL" id="JASCZI010151292">
    <property type="protein sequence ID" value="MED6171763.1"/>
    <property type="molecule type" value="Genomic_DNA"/>
</dbReference>
<feature type="compositionally biased region" description="Polar residues" evidence="1">
    <location>
        <begin position="175"/>
        <end position="194"/>
    </location>
</feature>